<dbReference type="PANTHER" id="PTHR30429:SF0">
    <property type="entry name" value="METHIONINE-BINDING LIPOPROTEIN METQ"/>
    <property type="match status" value="1"/>
</dbReference>
<evidence type="ECO:0000313" key="8">
    <source>
        <dbReference type="Proteomes" id="UP000627166"/>
    </source>
</evidence>
<reference evidence="7 8" key="1">
    <citation type="submission" date="2020-08" db="EMBL/GenBank/DDBJ databases">
        <title>A Genomic Blueprint of the Chicken Gut Microbiome.</title>
        <authorList>
            <person name="Gilroy R."/>
            <person name="Ravi A."/>
            <person name="Getino M."/>
            <person name="Pursley I."/>
            <person name="Horton D.L."/>
            <person name="Alikhan N.-F."/>
            <person name="Baker D."/>
            <person name="Gharbi K."/>
            <person name="Hall N."/>
            <person name="Watson M."/>
            <person name="Adriaenssens E.M."/>
            <person name="Foster-Nyarko E."/>
            <person name="Jarju S."/>
            <person name="Secka A."/>
            <person name="Antonio M."/>
            <person name="Oren A."/>
            <person name="Chaudhuri R."/>
            <person name="La Ragione R.M."/>
            <person name="Hildebrand F."/>
            <person name="Pallen M.J."/>
        </authorList>
    </citation>
    <scope>NUCLEOTIDE SEQUENCE [LARGE SCALE GENOMIC DNA]</scope>
    <source>
        <strain evidence="7 8">N37</strain>
    </source>
</reference>
<evidence type="ECO:0000256" key="3">
    <source>
        <dbReference type="ARBA" id="ARBA00022729"/>
    </source>
</evidence>
<dbReference type="RefSeq" id="WP_191741121.1">
    <property type="nucleotide sequence ID" value="NZ_JACSQB010000118.1"/>
</dbReference>
<accession>A0ABR8YV55</accession>
<keyword evidence="5" id="KW-0564">Palmitate</keyword>
<dbReference type="CDD" id="cd13597">
    <property type="entry name" value="PBP2_lipoprotein_Tp32"/>
    <property type="match status" value="1"/>
</dbReference>
<dbReference type="InterPro" id="IPR004872">
    <property type="entry name" value="Lipoprotein_NlpA"/>
</dbReference>
<comment type="caution">
    <text evidence="7">The sequence shown here is derived from an EMBL/GenBank/DDBJ whole genome shotgun (WGS) entry which is preliminary data.</text>
</comment>
<dbReference type="PROSITE" id="PS51257">
    <property type="entry name" value="PROKAR_LIPOPROTEIN"/>
    <property type="match status" value="1"/>
</dbReference>
<dbReference type="Pfam" id="PF03180">
    <property type="entry name" value="Lipoprotein_9"/>
    <property type="match status" value="1"/>
</dbReference>
<keyword evidence="8" id="KW-1185">Reference proteome</keyword>
<keyword evidence="6" id="KW-0449">Lipoprotein</keyword>
<sequence length="263" mass="29376">MKKILSIILTVLVIFTLGACGQSNSEAKKITIGATAVPHGEILEEVKPILKEKGYELEVKIFSDYVLPNRALEDGELDANFFQHIPYLEEYNKKNNTNIVALNKIHLEPLGLYSKKIKSLDELKDGSTITIPNDATNGSRALKLLEDNKIIKLQKKDLVSKLDVVENPKNIKIQEIEAPQLSRTLDDVEASIINTNYALQANLNPTKDAIIIEDKESPYANIIAVKSGDENREEIKALCEAITSEKIKKFIEEKYNGSIIPSF</sequence>
<dbReference type="PANTHER" id="PTHR30429">
    <property type="entry name" value="D-METHIONINE-BINDING LIPOPROTEIN METQ"/>
    <property type="match status" value="1"/>
</dbReference>
<comment type="subcellular location">
    <subcellularLocation>
        <location evidence="1">Membrane</location>
        <topology evidence="1">Lipid-anchor</topology>
    </subcellularLocation>
</comment>
<dbReference type="PIRSF" id="PIRSF002854">
    <property type="entry name" value="MetQ"/>
    <property type="match status" value="1"/>
</dbReference>
<evidence type="ECO:0000256" key="2">
    <source>
        <dbReference type="ARBA" id="ARBA00008973"/>
    </source>
</evidence>
<evidence type="ECO:0000256" key="5">
    <source>
        <dbReference type="ARBA" id="ARBA00023139"/>
    </source>
</evidence>
<evidence type="ECO:0000256" key="6">
    <source>
        <dbReference type="ARBA" id="ARBA00023288"/>
    </source>
</evidence>
<evidence type="ECO:0000256" key="1">
    <source>
        <dbReference type="ARBA" id="ARBA00004635"/>
    </source>
</evidence>
<evidence type="ECO:0000313" key="7">
    <source>
        <dbReference type="EMBL" id="MBD8048168.1"/>
    </source>
</evidence>
<keyword evidence="3" id="KW-0732">Signal</keyword>
<name>A0ABR8YV55_9CLOT</name>
<evidence type="ECO:0000256" key="4">
    <source>
        <dbReference type="ARBA" id="ARBA00023136"/>
    </source>
</evidence>
<protein>
    <submittedName>
        <fullName evidence="7">MetQ/NlpA family ABC transporter substrate-binding protein</fullName>
    </submittedName>
</protein>
<proteinExistence type="inferred from homology"/>
<keyword evidence="4" id="KW-0472">Membrane</keyword>
<dbReference type="SUPFAM" id="SSF53850">
    <property type="entry name" value="Periplasmic binding protein-like II"/>
    <property type="match status" value="1"/>
</dbReference>
<organism evidence="7 8">
    <name type="scientific">Clostridium faecium</name>
    <dbReference type="NCBI Taxonomy" id="2762223"/>
    <lineage>
        <taxon>Bacteria</taxon>
        <taxon>Bacillati</taxon>
        <taxon>Bacillota</taxon>
        <taxon>Clostridia</taxon>
        <taxon>Eubacteriales</taxon>
        <taxon>Clostridiaceae</taxon>
        <taxon>Clostridium</taxon>
    </lineage>
</organism>
<dbReference type="Proteomes" id="UP000627166">
    <property type="component" value="Unassembled WGS sequence"/>
</dbReference>
<dbReference type="EMBL" id="JACSQB010000118">
    <property type="protein sequence ID" value="MBD8048168.1"/>
    <property type="molecule type" value="Genomic_DNA"/>
</dbReference>
<dbReference type="Gene3D" id="3.40.190.10">
    <property type="entry name" value="Periplasmic binding protein-like II"/>
    <property type="match status" value="2"/>
</dbReference>
<comment type="similarity">
    <text evidence="2">Belongs to the NlpA lipoprotein family.</text>
</comment>
<gene>
    <name evidence="7" type="ORF">H9637_14165</name>
</gene>